<dbReference type="InterPro" id="IPR012675">
    <property type="entry name" value="Beta-grasp_dom_sf"/>
</dbReference>
<dbReference type="InterPro" id="IPR036683">
    <property type="entry name" value="CO_DH_flav_C_dom_sf"/>
</dbReference>
<dbReference type="Gene3D" id="3.30.465.10">
    <property type="match status" value="1"/>
</dbReference>
<dbReference type="SUPFAM" id="SSF55447">
    <property type="entry name" value="CO dehydrogenase flavoprotein C-terminal domain-like"/>
    <property type="match status" value="1"/>
</dbReference>
<dbReference type="EMBL" id="CP027860">
    <property type="protein sequence ID" value="AVP98020.1"/>
    <property type="molecule type" value="Genomic_DNA"/>
</dbReference>
<dbReference type="OrthoDB" id="9775084at2"/>
<dbReference type="InterPro" id="IPR002346">
    <property type="entry name" value="Mopterin_DH_FAD-bd"/>
</dbReference>
<dbReference type="InterPro" id="IPR036010">
    <property type="entry name" value="2Fe-2S_ferredoxin-like_sf"/>
</dbReference>
<dbReference type="SUPFAM" id="SSF54292">
    <property type="entry name" value="2Fe-2S ferredoxin-like"/>
    <property type="match status" value="1"/>
</dbReference>
<keyword evidence="2" id="KW-0479">Metal-binding</keyword>
<dbReference type="InterPro" id="IPR006058">
    <property type="entry name" value="2Fe2S_fd_BS"/>
</dbReference>
<dbReference type="Gene3D" id="1.10.150.120">
    <property type="entry name" value="[2Fe-2S]-binding domain"/>
    <property type="match status" value="1"/>
</dbReference>
<evidence type="ECO:0000313" key="8">
    <source>
        <dbReference type="Proteomes" id="UP000241074"/>
    </source>
</evidence>
<dbReference type="RefSeq" id="WP_106891940.1">
    <property type="nucleotide sequence ID" value="NZ_CP027860.1"/>
</dbReference>
<dbReference type="SUPFAM" id="SSF56176">
    <property type="entry name" value="FAD-binding/transporter-associated domain-like"/>
    <property type="match status" value="1"/>
</dbReference>
<dbReference type="PROSITE" id="PS00197">
    <property type="entry name" value="2FE2S_FER_1"/>
    <property type="match status" value="1"/>
</dbReference>
<evidence type="ECO:0000313" key="7">
    <source>
        <dbReference type="EMBL" id="AVP98020.1"/>
    </source>
</evidence>
<dbReference type="Pfam" id="PF03450">
    <property type="entry name" value="CO_deh_flav_C"/>
    <property type="match status" value="1"/>
</dbReference>
<reference evidence="7 8" key="2">
    <citation type="submission" date="2018-03" db="EMBL/GenBank/DDBJ databases">
        <authorList>
            <person name="Keele B.F."/>
        </authorList>
    </citation>
    <scope>NUCLEOTIDE SEQUENCE [LARGE SCALE GENOMIC DNA]</scope>
    <source>
        <strain evidence="7 8">D13</strain>
    </source>
</reference>
<dbReference type="KEGG" id="xba:C7S18_12765"/>
<organism evidence="7 8">
    <name type="scientific">Ahniella affigens</name>
    <dbReference type="NCBI Taxonomy" id="2021234"/>
    <lineage>
        <taxon>Bacteria</taxon>
        <taxon>Pseudomonadati</taxon>
        <taxon>Pseudomonadota</taxon>
        <taxon>Gammaproteobacteria</taxon>
        <taxon>Lysobacterales</taxon>
        <taxon>Rhodanobacteraceae</taxon>
        <taxon>Ahniella</taxon>
    </lineage>
</organism>
<dbReference type="InterPro" id="IPR036884">
    <property type="entry name" value="2Fe-2S-bd_dom_sf"/>
</dbReference>
<dbReference type="InterPro" id="IPR016169">
    <property type="entry name" value="FAD-bd_PCMH_sub2"/>
</dbReference>
<dbReference type="InterPro" id="IPR012175">
    <property type="entry name" value="Xanth_DH_ssu_bac"/>
</dbReference>
<keyword evidence="8" id="KW-1185">Reference proteome</keyword>
<proteinExistence type="predicted"/>
<evidence type="ECO:0000259" key="6">
    <source>
        <dbReference type="PROSITE" id="PS51387"/>
    </source>
</evidence>
<dbReference type="InterPro" id="IPR016166">
    <property type="entry name" value="FAD-bd_PCMH"/>
</dbReference>
<gene>
    <name evidence="7" type="ORF">C7S18_12765</name>
</gene>
<keyword evidence="5" id="KW-0408">Iron</keyword>
<dbReference type="InterPro" id="IPR005107">
    <property type="entry name" value="CO_DH_flav_C"/>
</dbReference>
<dbReference type="Pfam" id="PF00111">
    <property type="entry name" value="Fer2"/>
    <property type="match status" value="1"/>
</dbReference>
<dbReference type="InterPro" id="IPR002888">
    <property type="entry name" value="2Fe-2S-bd"/>
</dbReference>
<dbReference type="GO" id="GO:0051537">
    <property type="term" value="F:2 iron, 2 sulfur cluster binding"/>
    <property type="evidence" value="ECO:0007669"/>
    <property type="project" value="InterPro"/>
</dbReference>
<dbReference type="AlphaFoldDB" id="A0A2P1PT78"/>
<dbReference type="GO" id="GO:0005506">
    <property type="term" value="F:iron ion binding"/>
    <property type="evidence" value="ECO:0007669"/>
    <property type="project" value="InterPro"/>
</dbReference>
<dbReference type="Gene3D" id="3.10.20.30">
    <property type="match status" value="1"/>
</dbReference>
<evidence type="ECO:0000256" key="2">
    <source>
        <dbReference type="ARBA" id="ARBA00022723"/>
    </source>
</evidence>
<name>A0A2P1PT78_9GAMM</name>
<dbReference type="PANTHER" id="PTHR45444">
    <property type="entry name" value="XANTHINE DEHYDROGENASE"/>
    <property type="match status" value="1"/>
</dbReference>
<dbReference type="InterPro" id="IPR001041">
    <property type="entry name" value="2Fe-2S_ferredoxin-type"/>
</dbReference>
<keyword evidence="1" id="KW-0285">Flavoprotein</keyword>
<evidence type="ECO:0000256" key="4">
    <source>
        <dbReference type="ARBA" id="ARBA00023002"/>
    </source>
</evidence>
<dbReference type="Proteomes" id="UP000241074">
    <property type="component" value="Chromosome"/>
</dbReference>
<evidence type="ECO:0000256" key="1">
    <source>
        <dbReference type="ARBA" id="ARBA00022630"/>
    </source>
</evidence>
<accession>A0A2P1PT78</accession>
<evidence type="ECO:0000256" key="3">
    <source>
        <dbReference type="ARBA" id="ARBA00022827"/>
    </source>
</evidence>
<reference evidence="7 8" key="1">
    <citation type="submission" date="2018-03" db="EMBL/GenBank/DDBJ databases">
        <title>Ahniella affigens gen. nov., sp. nov., a gammaproteobacterium isolated from sandy soil near a stream.</title>
        <authorList>
            <person name="Ko Y."/>
            <person name="Kim J.-H."/>
        </authorList>
    </citation>
    <scope>NUCLEOTIDE SEQUENCE [LARGE SCALE GENOMIC DNA]</scope>
    <source>
        <strain evidence="7 8">D13</strain>
    </source>
</reference>
<dbReference type="InterPro" id="IPR036318">
    <property type="entry name" value="FAD-bd_PCMH-like_sf"/>
</dbReference>
<dbReference type="PIRSF" id="PIRSF036557">
    <property type="entry name" value="XdhA_RC"/>
    <property type="match status" value="1"/>
</dbReference>
<sequence length="457" mass="49760">MTRTRPFLINGQTQYLAPQDDPRESLLRWLKRQRFHGTKEGCGDGDCGACTVAEVVTEQGERQLRALNSCLLPMGQVLGREFVTVEGLAQGQRLHPVQEAMVQTAGSQCGYCTPGFVMSLFVGYHEGKLDDHAIDGNLCRCTGYVPIRNAMAKVEHDAESVRTSALPAAVRERSANLDGPPHSAFLLPTSIDEAIAFKQQFPEFQWLAGATDSGVALSRGQTLAPGFVCLDRIPSLTTLSTHDDGYRIGAGVSLVQLERSLADALPMLADMLPWFAARQVKNRATVGGNIGSASPIGDLLPCFLALDASFELHGPDGVRHVPAHAYFLDYRKTARHPGELIAAVTIPKPSGRQRFYKVAKRQTDDISIVAGAFRIDIDEQGTVRDLRLAYGGVAAIPKRATATEQWLRGRVMDAATIAEATKRVTEEFAPLSDHRASREYRTALIGNLLHQFLTGVA</sequence>
<dbReference type="PANTHER" id="PTHR45444:SF3">
    <property type="entry name" value="XANTHINE DEHYDROGENASE"/>
    <property type="match status" value="1"/>
</dbReference>
<dbReference type="Gene3D" id="3.30.390.50">
    <property type="entry name" value="CO dehydrogenase flavoprotein, C-terminal domain"/>
    <property type="match status" value="1"/>
</dbReference>
<dbReference type="Pfam" id="PF01799">
    <property type="entry name" value="Fer2_2"/>
    <property type="match status" value="1"/>
</dbReference>
<dbReference type="InterPro" id="IPR016208">
    <property type="entry name" value="Ald_Oxase/xanthine_DH-like"/>
</dbReference>
<dbReference type="GO" id="GO:0016491">
    <property type="term" value="F:oxidoreductase activity"/>
    <property type="evidence" value="ECO:0007669"/>
    <property type="project" value="UniProtKB-KW"/>
</dbReference>
<dbReference type="GO" id="GO:0071949">
    <property type="term" value="F:FAD binding"/>
    <property type="evidence" value="ECO:0007669"/>
    <property type="project" value="InterPro"/>
</dbReference>
<dbReference type="Pfam" id="PF00941">
    <property type="entry name" value="FAD_binding_5"/>
    <property type="match status" value="1"/>
</dbReference>
<dbReference type="SMART" id="SM01092">
    <property type="entry name" value="CO_deh_flav_C"/>
    <property type="match status" value="1"/>
</dbReference>
<evidence type="ECO:0000256" key="5">
    <source>
        <dbReference type="ARBA" id="ARBA00023004"/>
    </source>
</evidence>
<keyword evidence="3" id="KW-0274">FAD</keyword>
<protein>
    <submittedName>
        <fullName evidence="7">Xanthine dehydrogenase small subunit</fullName>
    </submittedName>
</protein>
<feature type="domain" description="FAD-binding PCMH-type" evidence="6">
    <location>
        <begin position="177"/>
        <end position="351"/>
    </location>
</feature>
<keyword evidence="4" id="KW-0560">Oxidoreductase</keyword>
<dbReference type="SUPFAM" id="SSF47741">
    <property type="entry name" value="CO dehydrogenase ISP C-domain like"/>
    <property type="match status" value="1"/>
</dbReference>
<dbReference type="PROSITE" id="PS51387">
    <property type="entry name" value="FAD_PCMH"/>
    <property type="match status" value="1"/>
</dbReference>